<evidence type="ECO:0000256" key="11">
    <source>
        <dbReference type="ARBA" id="ARBA00029766"/>
    </source>
</evidence>
<evidence type="ECO:0000256" key="7">
    <source>
        <dbReference type="ARBA" id="ARBA00022777"/>
    </source>
</evidence>
<dbReference type="GO" id="GO:0016301">
    <property type="term" value="F:kinase activity"/>
    <property type="evidence" value="ECO:0007669"/>
    <property type="project" value="UniProtKB-KW"/>
</dbReference>
<reference evidence="14 15" key="1">
    <citation type="journal article" date="2021" name="Microbiol. Resour. Announc.">
        <title>Complete Genome Sequences of Three Human Oral Treponema parvum Isolates.</title>
        <authorList>
            <person name="Zeng H."/>
            <person name="Watt R.M."/>
        </authorList>
    </citation>
    <scope>NUCLEOTIDE SEQUENCE [LARGE SCALE GENOMIC DNA]</scope>
    <source>
        <strain evidence="14 15">ATCC 700770</strain>
    </source>
</reference>
<dbReference type="PANTHER" id="PTHR43071:SF1">
    <property type="entry name" value="2-AMINO-4-HYDROXY-6-HYDROXYMETHYLDIHYDROPTERIDINE PYROPHOSPHOKINASE"/>
    <property type="match status" value="1"/>
</dbReference>
<dbReference type="NCBIfam" id="TIGR01498">
    <property type="entry name" value="folK"/>
    <property type="match status" value="1"/>
</dbReference>
<evidence type="ECO:0000256" key="5">
    <source>
        <dbReference type="ARBA" id="ARBA00022679"/>
    </source>
</evidence>
<dbReference type="Pfam" id="PF01288">
    <property type="entry name" value="HPPK"/>
    <property type="match status" value="1"/>
</dbReference>
<dbReference type="Proteomes" id="UP000671908">
    <property type="component" value="Chromosome"/>
</dbReference>
<proteinExistence type="inferred from homology"/>
<evidence type="ECO:0000256" key="9">
    <source>
        <dbReference type="ARBA" id="ARBA00022909"/>
    </source>
</evidence>
<evidence type="ECO:0000256" key="10">
    <source>
        <dbReference type="ARBA" id="ARBA00029409"/>
    </source>
</evidence>
<protein>
    <recommendedName>
        <fullName evidence="4">2-amino-4-hydroxy-6-hydroxymethyldihydropteridine pyrophosphokinase</fullName>
        <ecNumber evidence="3">2.7.6.3</ecNumber>
    </recommendedName>
    <alternativeName>
        <fullName evidence="11">6-hydroxymethyl-7,8-dihydropterin pyrophosphokinase</fullName>
    </alternativeName>
    <alternativeName>
        <fullName evidence="12">7,8-dihydro-6-hydroxymethylpterin-pyrophosphokinase</fullName>
    </alternativeName>
</protein>
<organism evidence="14 15">
    <name type="scientific">Treponema parvum</name>
    <dbReference type="NCBI Taxonomy" id="138851"/>
    <lineage>
        <taxon>Bacteria</taxon>
        <taxon>Pseudomonadati</taxon>
        <taxon>Spirochaetota</taxon>
        <taxon>Spirochaetia</taxon>
        <taxon>Spirochaetales</taxon>
        <taxon>Treponemataceae</taxon>
        <taxon>Treponema</taxon>
    </lineage>
</organism>
<dbReference type="GO" id="GO:0046656">
    <property type="term" value="P:folic acid biosynthetic process"/>
    <property type="evidence" value="ECO:0007669"/>
    <property type="project" value="UniProtKB-KW"/>
</dbReference>
<dbReference type="EMBL" id="CP054142">
    <property type="protein sequence ID" value="QTQ14497.1"/>
    <property type="molecule type" value="Genomic_DNA"/>
</dbReference>
<keyword evidence="9" id="KW-0289">Folate biosynthesis</keyword>
<name>A0A975F4V4_9SPIR</name>
<evidence type="ECO:0000256" key="2">
    <source>
        <dbReference type="ARBA" id="ARBA00005810"/>
    </source>
</evidence>
<dbReference type="InterPro" id="IPR000550">
    <property type="entry name" value="Hppk"/>
</dbReference>
<evidence type="ECO:0000256" key="1">
    <source>
        <dbReference type="ARBA" id="ARBA00005051"/>
    </source>
</evidence>
<dbReference type="SUPFAM" id="SSF55083">
    <property type="entry name" value="6-hydroxymethyl-7,8-dihydropterin pyrophosphokinase, HPPK"/>
    <property type="match status" value="1"/>
</dbReference>
<evidence type="ECO:0000256" key="6">
    <source>
        <dbReference type="ARBA" id="ARBA00022741"/>
    </source>
</evidence>
<evidence type="ECO:0000313" key="14">
    <source>
        <dbReference type="EMBL" id="QTQ14497.1"/>
    </source>
</evidence>
<dbReference type="CDD" id="cd00483">
    <property type="entry name" value="HPPK"/>
    <property type="match status" value="1"/>
</dbReference>
<evidence type="ECO:0000259" key="13">
    <source>
        <dbReference type="Pfam" id="PF01288"/>
    </source>
</evidence>
<keyword evidence="6" id="KW-0547">Nucleotide-binding</keyword>
<dbReference type="RefSeq" id="WP_210119149.1">
    <property type="nucleotide sequence ID" value="NZ_CP054142.1"/>
</dbReference>
<dbReference type="PANTHER" id="PTHR43071">
    <property type="entry name" value="2-AMINO-4-HYDROXY-6-HYDROXYMETHYLDIHYDROPTERIDINE PYROPHOSPHOKINASE"/>
    <property type="match status" value="1"/>
</dbReference>
<accession>A0A975F4V4</accession>
<evidence type="ECO:0000256" key="3">
    <source>
        <dbReference type="ARBA" id="ARBA00013253"/>
    </source>
</evidence>
<sequence>MIPVVLGLGSNAPFKGLSPVELLGRSCIFLRGLFFSFSQRDTLFSSVYRTKAMYVTDQSDFFNMAAMGFLNDSFKPGDLLSEIHKIESALGRDRRHEVRFGPRSMDIDIELFGKLNVDEPNLKIPHPRLYERAFVLIPILEILPKSADFIDREIFAEKLRRLPEQGVELYMPFAKFLTEYFPEAADGYKQEFRLG</sequence>
<keyword evidence="5 14" id="KW-0808">Transferase</keyword>
<keyword evidence="8" id="KW-0067">ATP-binding</keyword>
<evidence type="ECO:0000313" key="15">
    <source>
        <dbReference type="Proteomes" id="UP000671908"/>
    </source>
</evidence>
<keyword evidence="7" id="KW-0418">Kinase</keyword>
<dbReference type="GO" id="GO:0005524">
    <property type="term" value="F:ATP binding"/>
    <property type="evidence" value="ECO:0007669"/>
    <property type="project" value="UniProtKB-KW"/>
</dbReference>
<dbReference type="InterPro" id="IPR035907">
    <property type="entry name" value="Hppk_sf"/>
</dbReference>
<dbReference type="EC" id="2.7.6.3" evidence="3"/>
<dbReference type="KEGG" id="tpav:HRQ91_08535"/>
<gene>
    <name evidence="14" type="primary">folK</name>
    <name evidence="14" type="ORF">HRQ91_08535</name>
</gene>
<comment type="similarity">
    <text evidence="2">Belongs to the HPPK family.</text>
</comment>
<evidence type="ECO:0000256" key="12">
    <source>
        <dbReference type="ARBA" id="ARBA00033413"/>
    </source>
</evidence>
<dbReference type="GO" id="GO:0003848">
    <property type="term" value="F:2-amino-4-hydroxy-6-hydroxymethyldihydropteridine diphosphokinase activity"/>
    <property type="evidence" value="ECO:0007669"/>
    <property type="project" value="UniProtKB-EC"/>
</dbReference>
<keyword evidence="15" id="KW-1185">Reference proteome</keyword>
<dbReference type="AlphaFoldDB" id="A0A975F4V4"/>
<comment type="function">
    <text evidence="10">Catalyzes the transfer of pyrophosphate from adenosine triphosphate (ATP) to 6-hydroxymethyl-7,8-dihydropterin, an enzymatic step in folate biosynthesis pathway.</text>
</comment>
<evidence type="ECO:0000256" key="4">
    <source>
        <dbReference type="ARBA" id="ARBA00016218"/>
    </source>
</evidence>
<dbReference type="Gene3D" id="3.30.70.560">
    <property type="entry name" value="7,8-Dihydro-6-hydroxymethylpterin-pyrophosphokinase HPPK"/>
    <property type="match status" value="1"/>
</dbReference>
<feature type="domain" description="7,8-dihydro-6-hydroxymethylpterin-pyrophosphokinase" evidence="13">
    <location>
        <begin position="6"/>
        <end position="144"/>
    </location>
</feature>
<comment type="pathway">
    <text evidence="1">Cofactor biosynthesis; tetrahydrofolate biosynthesis; 2-amino-4-hydroxy-6-hydroxymethyl-7,8-dihydropteridine diphosphate from 7,8-dihydroneopterin triphosphate: step 4/4.</text>
</comment>
<evidence type="ECO:0000256" key="8">
    <source>
        <dbReference type="ARBA" id="ARBA00022840"/>
    </source>
</evidence>